<feature type="transmembrane region" description="Helical" evidence="8">
    <location>
        <begin position="77"/>
        <end position="97"/>
    </location>
</feature>
<evidence type="ECO:0000256" key="5">
    <source>
        <dbReference type="ARBA" id="ARBA00022692"/>
    </source>
</evidence>
<dbReference type="RefSeq" id="WP_149114430.1">
    <property type="nucleotide sequence ID" value="NZ_CP042425.1"/>
</dbReference>
<dbReference type="Proteomes" id="UP000324974">
    <property type="component" value="Chromosome"/>
</dbReference>
<keyword evidence="11" id="KW-1185">Reference proteome</keyword>
<dbReference type="PANTHER" id="PTHR22911:SF137">
    <property type="entry name" value="SOLUTE CARRIER FAMILY 35 MEMBER G2-RELATED"/>
    <property type="match status" value="1"/>
</dbReference>
<dbReference type="KEGG" id="lrs:PX52LOC_07191"/>
<evidence type="ECO:0000256" key="8">
    <source>
        <dbReference type="SAM" id="Phobius"/>
    </source>
</evidence>
<feature type="transmembrane region" description="Helical" evidence="8">
    <location>
        <begin position="272"/>
        <end position="293"/>
    </location>
</feature>
<keyword evidence="3" id="KW-0813">Transport</keyword>
<accession>A0A5C1APR6</accession>
<dbReference type="SUPFAM" id="SSF103481">
    <property type="entry name" value="Multidrug resistance efflux transporter EmrE"/>
    <property type="match status" value="2"/>
</dbReference>
<feature type="transmembrane region" description="Helical" evidence="8">
    <location>
        <begin position="156"/>
        <end position="172"/>
    </location>
</feature>
<evidence type="ECO:0000313" key="11">
    <source>
        <dbReference type="Proteomes" id="UP000324974"/>
    </source>
</evidence>
<dbReference type="GO" id="GO:0005886">
    <property type="term" value="C:plasma membrane"/>
    <property type="evidence" value="ECO:0007669"/>
    <property type="project" value="UniProtKB-SubCell"/>
</dbReference>
<comment type="similarity">
    <text evidence="2">Belongs to the EamA transporter family.</text>
</comment>
<dbReference type="OrthoDB" id="369870at2"/>
<dbReference type="EMBL" id="CP042425">
    <property type="protein sequence ID" value="QEL20103.1"/>
    <property type="molecule type" value="Genomic_DNA"/>
</dbReference>
<evidence type="ECO:0000256" key="2">
    <source>
        <dbReference type="ARBA" id="ARBA00007362"/>
    </source>
</evidence>
<dbReference type="NCBIfam" id="TIGR00688">
    <property type="entry name" value="rarD"/>
    <property type="match status" value="1"/>
</dbReference>
<evidence type="ECO:0000313" key="10">
    <source>
        <dbReference type="EMBL" id="QEL20103.1"/>
    </source>
</evidence>
<evidence type="ECO:0000256" key="3">
    <source>
        <dbReference type="ARBA" id="ARBA00022448"/>
    </source>
</evidence>
<dbReference type="Pfam" id="PF00892">
    <property type="entry name" value="EamA"/>
    <property type="match status" value="1"/>
</dbReference>
<organism evidence="10 11">
    <name type="scientific">Limnoglobus roseus</name>
    <dbReference type="NCBI Taxonomy" id="2598579"/>
    <lineage>
        <taxon>Bacteria</taxon>
        <taxon>Pseudomonadati</taxon>
        <taxon>Planctomycetota</taxon>
        <taxon>Planctomycetia</taxon>
        <taxon>Gemmatales</taxon>
        <taxon>Gemmataceae</taxon>
        <taxon>Limnoglobus</taxon>
    </lineage>
</organism>
<keyword evidence="4" id="KW-1003">Cell membrane</keyword>
<feature type="transmembrane region" description="Helical" evidence="8">
    <location>
        <begin position="184"/>
        <end position="204"/>
    </location>
</feature>
<reference evidence="11" key="1">
    <citation type="submission" date="2019-08" db="EMBL/GenBank/DDBJ databases">
        <title>Limnoglobus roseus gen. nov., sp. nov., a novel freshwater planctomycete with a giant genome from the family Gemmataceae.</title>
        <authorList>
            <person name="Kulichevskaya I.S."/>
            <person name="Naumoff D.G."/>
            <person name="Miroshnikov K."/>
            <person name="Ivanova A."/>
            <person name="Philippov D.A."/>
            <person name="Hakobyan A."/>
            <person name="Rijpstra I.C."/>
            <person name="Sinninghe Damste J.S."/>
            <person name="Liesack W."/>
            <person name="Dedysh S.N."/>
        </authorList>
    </citation>
    <scope>NUCLEOTIDE SEQUENCE [LARGE SCALE GENOMIC DNA]</scope>
    <source>
        <strain evidence="11">PX52</strain>
    </source>
</reference>
<dbReference type="AlphaFoldDB" id="A0A5C1APR6"/>
<gene>
    <name evidence="10" type="ORF">PX52LOC_07191</name>
</gene>
<proteinExistence type="inferred from homology"/>
<name>A0A5C1APR6_9BACT</name>
<sequence>MSDDSAASTRTGFLLGTFAYLWWGMVPLFFAALKVRDVGAVEILAHRIVWSLPVMLILTALTVGWKPVRDVFRSKKLLLLMFSSALLLGVNWLLYIYATTQGKVTEAALGYFMLPLANAFLGTMFLGEKLRPAHYPALGLIALGFAVPVFAAGELTWIALALPITFGLYGFVRKAIPVDALGGLTVESLMMLPFALAGLVYFAATGQGHYGPDWTLNGLLMFSGIVTVAPLLTYVMALRRLPLIAISFLQFLSPTTQMLIALYFLGETPPAHVWYAYACVWVAVAVFLADAAWQYFATRQRIRVVERPAVGVPILVPATR</sequence>
<dbReference type="InterPro" id="IPR004626">
    <property type="entry name" value="RarD"/>
</dbReference>
<dbReference type="InterPro" id="IPR037185">
    <property type="entry name" value="EmrE-like"/>
</dbReference>
<feature type="transmembrane region" description="Helical" evidence="8">
    <location>
        <begin position="12"/>
        <end position="32"/>
    </location>
</feature>
<dbReference type="InterPro" id="IPR000620">
    <property type="entry name" value="EamA_dom"/>
</dbReference>
<evidence type="ECO:0000256" key="4">
    <source>
        <dbReference type="ARBA" id="ARBA00022475"/>
    </source>
</evidence>
<keyword evidence="7 8" id="KW-0472">Membrane</keyword>
<evidence type="ECO:0000256" key="1">
    <source>
        <dbReference type="ARBA" id="ARBA00004651"/>
    </source>
</evidence>
<feature type="domain" description="EamA" evidence="9">
    <location>
        <begin position="11"/>
        <end position="147"/>
    </location>
</feature>
<evidence type="ECO:0000256" key="7">
    <source>
        <dbReference type="ARBA" id="ARBA00023136"/>
    </source>
</evidence>
<feature type="transmembrane region" description="Helical" evidence="8">
    <location>
        <begin position="243"/>
        <end position="266"/>
    </location>
</feature>
<dbReference type="PANTHER" id="PTHR22911">
    <property type="entry name" value="ACYL-MALONYL CONDENSING ENZYME-RELATED"/>
    <property type="match status" value="1"/>
</dbReference>
<feature type="transmembrane region" description="Helical" evidence="8">
    <location>
        <begin position="216"/>
        <end position="236"/>
    </location>
</feature>
<keyword evidence="6 8" id="KW-1133">Transmembrane helix</keyword>
<evidence type="ECO:0000256" key="6">
    <source>
        <dbReference type="ARBA" id="ARBA00022989"/>
    </source>
</evidence>
<feature type="transmembrane region" description="Helical" evidence="8">
    <location>
        <begin position="109"/>
        <end position="126"/>
    </location>
</feature>
<comment type="subcellular location">
    <subcellularLocation>
        <location evidence="1">Cell membrane</location>
        <topology evidence="1">Multi-pass membrane protein</topology>
    </subcellularLocation>
</comment>
<feature type="transmembrane region" description="Helical" evidence="8">
    <location>
        <begin position="133"/>
        <end position="150"/>
    </location>
</feature>
<feature type="transmembrane region" description="Helical" evidence="8">
    <location>
        <begin position="44"/>
        <end position="65"/>
    </location>
</feature>
<protein>
    <submittedName>
        <fullName evidence="10">EamA family transporter RarD</fullName>
    </submittedName>
</protein>
<evidence type="ECO:0000259" key="9">
    <source>
        <dbReference type="Pfam" id="PF00892"/>
    </source>
</evidence>
<keyword evidence="5 8" id="KW-0812">Transmembrane</keyword>